<evidence type="ECO:0000313" key="6">
    <source>
        <dbReference type="Proteomes" id="UP001617669"/>
    </source>
</evidence>
<keyword evidence="3" id="KW-0460">Magnesium</keyword>
<dbReference type="EC" id="3.-.-.-" evidence="5"/>
<dbReference type="GO" id="GO:0016787">
    <property type="term" value="F:hydrolase activity"/>
    <property type="evidence" value="ECO:0007669"/>
    <property type="project" value="UniProtKB-KW"/>
</dbReference>
<dbReference type="SFLD" id="SFLDS00003">
    <property type="entry name" value="Haloacid_Dehalogenase"/>
    <property type="match status" value="1"/>
</dbReference>
<dbReference type="NCBIfam" id="TIGR01509">
    <property type="entry name" value="HAD-SF-IA-v3"/>
    <property type="match status" value="1"/>
</dbReference>
<gene>
    <name evidence="5" type="ORF">ACIKP9_03660</name>
</gene>
<dbReference type="Gene3D" id="1.10.150.240">
    <property type="entry name" value="Putative phosphatase, domain 2"/>
    <property type="match status" value="1"/>
</dbReference>
<name>A0ABW8GIX4_9PROT</name>
<dbReference type="Gene3D" id="3.40.50.1000">
    <property type="entry name" value="HAD superfamily/HAD-like"/>
    <property type="match status" value="1"/>
</dbReference>
<dbReference type="InterPro" id="IPR041492">
    <property type="entry name" value="HAD_2"/>
</dbReference>
<evidence type="ECO:0000256" key="3">
    <source>
        <dbReference type="ARBA" id="ARBA00022842"/>
    </source>
</evidence>
<protein>
    <submittedName>
        <fullName evidence="5">HAD family hydrolase</fullName>
        <ecNumber evidence="5">3.-.-.-</ecNumber>
    </submittedName>
</protein>
<dbReference type="Pfam" id="PF13419">
    <property type="entry name" value="HAD_2"/>
    <property type="match status" value="1"/>
</dbReference>
<accession>A0ABW8GIX4</accession>
<dbReference type="SFLD" id="SFLDG01129">
    <property type="entry name" value="C1.5:_HAD__Beta-PGM__Phosphata"/>
    <property type="match status" value="1"/>
</dbReference>
<dbReference type="InterPro" id="IPR023198">
    <property type="entry name" value="PGP-like_dom2"/>
</dbReference>
<keyword evidence="4" id="KW-0119">Carbohydrate metabolism</keyword>
<keyword evidence="6" id="KW-1185">Reference proteome</keyword>
<keyword evidence="2 5" id="KW-0378">Hydrolase</keyword>
<dbReference type="EMBL" id="JBIWXY010000001">
    <property type="protein sequence ID" value="MFJ5445315.1"/>
    <property type="molecule type" value="Genomic_DNA"/>
</dbReference>
<dbReference type="InterPro" id="IPR023214">
    <property type="entry name" value="HAD_sf"/>
</dbReference>
<evidence type="ECO:0000256" key="4">
    <source>
        <dbReference type="ARBA" id="ARBA00023277"/>
    </source>
</evidence>
<dbReference type="InterPro" id="IPR006439">
    <property type="entry name" value="HAD-SF_hydro_IA"/>
</dbReference>
<dbReference type="SFLD" id="SFLDG01135">
    <property type="entry name" value="C1.5.6:_HAD__Beta-PGM__Phospha"/>
    <property type="match status" value="1"/>
</dbReference>
<dbReference type="RefSeq" id="WP_400879416.1">
    <property type="nucleotide sequence ID" value="NZ_JBIWXY010000001.1"/>
</dbReference>
<comment type="caution">
    <text evidence="5">The sequence shown here is derived from an EMBL/GenBank/DDBJ whole genome shotgun (WGS) entry which is preliminary data.</text>
</comment>
<dbReference type="SUPFAM" id="SSF56784">
    <property type="entry name" value="HAD-like"/>
    <property type="match status" value="1"/>
</dbReference>
<evidence type="ECO:0000256" key="2">
    <source>
        <dbReference type="ARBA" id="ARBA00022801"/>
    </source>
</evidence>
<evidence type="ECO:0000313" key="5">
    <source>
        <dbReference type="EMBL" id="MFJ5445315.1"/>
    </source>
</evidence>
<dbReference type="NCBIfam" id="TIGR01549">
    <property type="entry name" value="HAD-SF-IA-v1"/>
    <property type="match status" value="1"/>
</dbReference>
<dbReference type="PANTHER" id="PTHR43434:SF23">
    <property type="entry name" value="PHOSPHOGLYCOLATE PHOSPHATASE"/>
    <property type="match status" value="1"/>
</dbReference>
<keyword evidence="1" id="KW-0479">Metal-binding</keyword>
<dbReference type="PRINTS" id="PR00413">
    <property type="entry name" value="HADHALOGNASE"/>
</dbReference>
<reference evidence="5 6" key="1">
    <citation type="submission" date="2024-11" db="EMBL/GenBank/DDBJ databases">
        <authorList>
            <person name="Kaparullina E.N."/>
            <person name="Delegan Y.A."/>
            <person name="Doronina N.V."/>
        </authorList>
    </citation>
    <scope>NUCLEOTIDE SEQUENCE [LARGE SCALE GENOMIC DNA]</scope>
    <source>
        <strain evidence="5 6">7sh_L</strain>
    </source>
</reference>
<evidence type="ECO:0000256" key="1">
    <source>
        <dbReference type="ARBA" id="ARBA00022723"/>
    </source>
</evidence>
<sequence length="234" mass="25470">MASVVLFDLDGTLADTAPDLGLALNLQRKRHGLPFLDQEIIRPYASHGSKGLLGIGFDITPEDANFAAMRDEYLALYDELHTRAPLLFDGMDALLHRIEAAGMQWGVVTNKPRRFSAPLLAALKLDQRMACLICADDAPRAKPHPDSLLMACEQVGVQPDDCIYVGDAQRDIEAGVAAGMPTIVALYGYLDQADRPLEWGADYVVHEVPEIETCLVAWQQALASRSSVSVTPAN</sequence>
<proteinExistence type="predicted"/>
<dbReference type="Proteomes" id="UP001617669">
    <property type="component" value="Unassembled WGS sequence"/>
</dbReference>
<organism evidence="5 6">
    <name type="scientific">Methylobacillus methanolivorans</name>
    <dbReference type="NCBI Taxonomy" id="1848927"/>
    <lineage>
        <taxon>Bacteria</taxon>
        <taxon>Pseudomonadati</taxon>
        <taxon>Pseudomonadota</taxon>
        <taxon>Betaproteobacteria</taxon>
        <taxon>Nitrosomonadales</taxon>
        <taxon>Methylophilaceae</taxon>
        <taxon>Methylobacillus</taxon>
    </lineage>
</organism>
<dbReference type="InterPro" id="IPR050155">
    <property type="entry name" value="HAD-like_hydrolase_sf"/>
</dbReference>
<dbReference type="PANTHER" id="PTHR43434">
    <property type="entry name" value="PHOSPHOGLYCOLATE PHOSPHATASE"/>
    <property type="match status" value="1"/>
</dbReference>
<dbReference type="InterPro" id="IPR036412">
    <property type="entry name" value="HAD-like_sf"/>
</dbReference>